<evidence type="ECO:0000313" key="4">
    <source>
        <dbReference type="EMBL" id="TCJ15165.1"/>
    </source>
</evidence>
<comment type="catalytic activity">
    <reaction evidence="2">
        <text>a 3'-end 2',3'-cyclophospho-ribonucleotide-RNA + H2O = a 3'-end 2'-phospho-ribonucleotide-RNA + H(+)</text>
        <dbReference type="Rhea" id="RHEA:11828"/>
        <dbReference type="Rhea" id="RHEA-COMP:10464"/>
        <dbReference type="Rhea" id="RHEA-COMP:17353"/>
        <dbReference type="ChEBI" id="CHEBI:15377"/>
        <dbReference type="ChEBI" id="CHEBI:15378"/>
        <dbReference type="ChEBI" id="CHEBI:83064"/>
        <dbReference type="ChEBI" id="CHEBI:173113"/>
        <dbReference type="EC" id="3.1.4.58"/>
    </reaction>
</comment>
<dbReference type="Proteomes" id="UP000295443">
    <property type="component" value="Unassembled WGS sequence"/>
</dbReference>
<reference evidence="4 5" key="1">
    <citation type="submission" date="2019-03" db="EMBL/GenBank/DDBJ databases">
        <title>Genome sequence of Thiobacillaceae bacterium LSR1, a sulfur-oxidizing bacterium isolated from freshwater sediment.</title>
        <authorList>
            <person name="Li S."/>
        </authorList>
    </citation>
    <scope>NUCLEOTIDE SEQUENCE [LARGE SCALE GENOMIC DNA]</scope>
    <source>
        <strain evidence="4 5">LSR1</strain>
    </source>
</reference>
<comment type="similarity">
    <text evidence="2">Belongs to the 2H phosphoesterase superfamily. ThpR family.</text>
</comment>
<dbReference type="NCBIfam" id="TIGR02258">
    <property type="entry name" value="2_5_ligase"/>
    <property type="match status" value="1"/>
</dbReference>
<feature type="active site" description="Proton donor" evidence="2">
    <location>
        <position position="56"/>
    </location>
</feature>
<proteinExistence type="inferred from homology"/>
<feature type="short sequence motif" description="HXTX 2" evidence="2">
    <location>
        <begin position="138"/>
        <end position="141"/>
    </location>
</feature>
<dbReference type="RefSeq" id="WP_131446243.1">
    <property type="nucleotide sequence ID" value="NZ_SJZB01000029.1"/>
</dbReference>
<evidence type="ECO:0000256" key="2">
    <source>
        <dbReference type="HAMAP-Rule" id="MF_01940"/>
    </source>
</evidence>
<dbReference type="Pfam" id="PF02834">
    <property type="entry name" value="LigT_PEase"/>
    <property type="match status" value="2"/>
</dbReference>
<feature type="short sequence motif" description="HXTX 1" evidence="2">
    <location>
        <begin position="56"/>
        <end position="59"/>
    </location>
</feature>
<feature type="active site" description="Proton acceptor" evidence="2">
    <location>
        <position position="138"/>
    </location>
</feature>
<dbReference type="PANTHER" id="PTHR35561">
    <property type="entry name" value="RNA 2',3'-CYCLIC PHOSPHODIESTERASE"/>
    <property type="match status" value="1"/>
</dbReference>
<dbReference type="GO" id="GO:0008664">
    <property type="term" value="F:RNA 2',3'-cyclic 3'-phosphodiesterase activity"/>
    <property type="evidence" value="ECO:0007669"/>
    <property type="project" value="UniProtKB-EC"/>
</dbReference>
<dbReference type="Gene3D" id="3.90.1140.10">
    <property type="entry name" value="Cyclic phosphodiesterase"/>
    <property type="match status" value="1"/>
</dbReference>
<evidence type="ECO:0000313" key="5">
    <source>
        <dbReference type="Proteomes" id="UP000295443"/>
    </source>
</evidence>
<keyword evidence="1 2" id="KW-0378">Hydrolase</keyword>
<dbReference type="InterPro" id="IPR009097">
    <property type="entry name" value="Cyclic_Pdiesterase"/>
</dbReference>
<dbReference type="SUPFAM" id="SSF55144">
    <property type="entry name" value="LigT-like"/>
    <property type="match status" value="1"/>
</dbReference>
<organism evidence="4 5">
    <name type="scientific">Parasulfuritortus cantonensis</name>
    <dbReference type="NCBI Taxonomy" id="2528202"/>
    <lineage>
        <taxon>Bacteria</taxon>
        <taxon>Pseudomonadati</taxon>
        <taxon>Pseudomonadota</taxon>
        <taxon>Betaproteobacteria</taxon>
        <taxon>Nitrosomonadales</taxon>
        <taxon>Thiobacillaceae</taxon>
        <taxon>Parasulfuritortus</taxon>
    </lineage>
</organism>
<keyword evidence="5" id="KW-1185">Reference proteome</keyword>
<sequence>MPDRAGLTADGAVGATTARLFLALWPDAALRGQLAAQGRRLQQALGGRLTRPETIHLTLVFIGNLARTRLPELMAGLAGIEAAAVRMELDHAECWRHNHVAFVAPRRTPASLQELVGKLEAALTAAAIPFDRRPYRAHVTLVRRADCEKANPAQGRVSDTPEWGVFRPLTWSAGQFVLVESVPTPIGVRYDVLGSYVLL</sequence>
<dbReference type="InterPro" id="IPR004175">
    <property type="entry name" value="RNA_CPDase"/>
</dbReference>
<accession>A0A4R1BDI3</accession>
<protein>
    <recommendedName>
        <fullName evidence="2">RNA 2',3'-cyclic phosphodiesterase</fullName>
        <shortName evidence="2">RNA 2',3'-CPDase</shortName>
        <ecNumber evidence="2">3.1.4.58</ecNumber>
    </recommendedName>
</protein>
<comment type="function">
    <text evidence="2">Hydrolyzes RNA 2',3'-cyclic phosphodiester to an RNA 2'-phosphomonoester.</text>
</comment>
<feature type="domain" description="Phosphoesterase HXTX" evidence="3">
    <location>
        <begin position="30"/>
        <end position="96"/>
    </location>
</feature>
<dbReference type="EC" id="3.1.4.58" evidence="2"/>
<gene>
    <name evidence="4" type="primary">thpR</name>
    <name evidence="4" type="ORF">EZJ19_07595</name>
</gene>
<dbReference type="PANTHER" id="PTHR35561:SF1">
    <property type="entry name" value="RNA 2',3'-CYCLIC PHOSPHODIESTERASE"/>
    <property type="match status" value="1"/>
</dbReference>
<evidence type="ECO:0000259" key="3">
    <source>
        <dbReference type="Pfam" id="PF02834"/>
    </source>
</evidence>
<dbReference type="OrthoDB" id="7061261at2"/>
<evidence type="ECO:0000256" key="1">
    <source>
        <dbReference type="ARBA" id="ARBA00022801"/>
    </source>
</evidence>
<dbReference type="GO" id="GO:0004113">
    <property type="term" value="F:2',3'-cyclic-nucleotide 3'-phosphodiesterase activity"/>
    <property type="evidence" value="ECO:0007669"/>
    <property type="project" value="InterPro"/>
</dbReference>
<dbReference type="HAMAP" id="MF_01940">
    <property type="entry name" value="RNA_CPDase"/>
    <property type="match status" value="1"/>
</dbReference>
<name>A0A4R1BDI3_9PROT</name>
<comment type="caution">
    <text evidence="4">The sequence shown here is derived from an EMBL/GenBank/DDBJ whole genome shotgun (WGS) entry which is preliminary data.</text>
</comment>
<dbReference type="InterPro" id="IPR014051">
    <property type="entry name" value="Phosphoesterase_HXTX"/>
</dbReference>
<dbReference type="AlphaFoldDB" id="A0A4R1BDI3"/>
<feature type="domain" description="Phosphoesterase HXTX" evidence="3">
    <location>
        <begin position="105"/>
        <end position="189"/>
    </location>
</feature>
<dbReference type="EMBL" id="SJZB01000029">
    <property type="protein sequence ID" value="TCJ15165.1"/>
    <property type="molecule type" value="Genomic_DNA"/>
</dbReference>